<name>A0AA38KIX6_TAXCH</name>
<comment type="caution">
    <text evidence="2">The sequence shown here is derived from an EMBL/GenBank/DDBJ whole genome shotgun (WGS) entry which is preliminary data.</text>
</comment>
<proteinExistence type="predicted"/>
<reference evidence="2 3" key="1">
    <citation type="journal article" date="2021" name="Nat. Plants">
        <title>The Taxus genome provides insights into paclitaxel biosynthesis.</title>
        <authorList>
            <person name="Xiong X."/>
            <person name="Gou J."/>
            <person name="Liao Q."/>
            <person name="Li Y."/>
            <person name="Zhou Q."/>
            <person name="Bi G."/>
            <person name="Li C."/>
            <person name="Du R."/>
            <person name="Wang X."/>
            <person name="Sun T."/>
            <person name="Guo L."/>
            <person name="Liang H."/>
            <person name="Lu P."/>
            <person name="Wu Y."/>
            <person name="Zhang Z."/>
            <person name="Ro D.K."/>
            <person name="Shang Y."/>
            <person name="Huang S."/>
            <person name="Yan J."/>
        </authorList>
    </citation>
    <scope>NUCLEOTIDE SEQUENCE [LARGE SCALE GENOMIC DNA]</scope>
    <source>
        <strain evidence="2">Ta-2019</strain>
    </source>
</reference>
<sequence>TSQQSESVWLIDPGANKHMTRNKQLFYTLCDWPTRDQITIADNQEYITAGI</sequence>
<organism evidence="2 3">
    <name type="scientific">Taxus chinensis</name>
    <name type="common">Chinese yew</name>
    <name type="synonym">Taxus wallichiana var. chinensis</name>
    <dbReference type="NCBI Taxonomy" id="29808"/>
    <lineage>
        <taxon>Eukaryota</taxon>
        <taxon>Viridiplantae</taxon>
        <taxon>Streptophyta</taxon>
        <taxon>Embryophyta</taxon>
        <taxon>Tracheophyta</taxon>
        <taxon>Spermatophyta</taxon>
        <taxon>Pinopsida</taxon>
        <taxon>Pinidae</taxon>
        <taxon>Conifers II</taxon>
        <taxon>Cupressales</taxon>
        <taxon>Taxaceae</taxon>
        <taxon>Taxus</taxon>
    </lineage>
</organism>
<protein>
    <recommendedName>
        <fullName evidence="1">Retrovirus-related Pol polyprotein from transposon TNT 1-94-like beta-barrel domain-containing protein</fullName>
    </recommendedName>
</protein>
<keyword evidence="3" id="KW-1185">Reference proteome</keyword>
<dbReference type="EMBL" id="JAHRHJ020000008">
    <property type="protein sequence ID" value="KAH9305706.1"/>
    <property type="molecule type" value="Genomic_DNA"/>
</dbReference>
<evidence type="ECO:0000313" key="2">
    <source>
        <dbReference type="EMBL" id="KAH9305706.1"/>
    </source>
</evidence>
<accession>A0AA38KIX6</accession>
<feature type="non-terminal residue" evidence="2">
    <location>
        <position position="1"/>
    </location>
</feature>
<dbReference type="InterPro" id="IPR054722">
    <property type="entry name" value="PolX-like_BBD"/>
</dbReference>
<gene>
    <name evidence="2" type="ORF">KI387_010110</name>
</gene>
<evidence type="ECO:0000259" key="1">
    <source>
        <dbReference type="Pfam" id="PF22936"/>
    </source>
</evidence>
<dbReference type="Pfam" id="PF22936">
    <property type="entry name" value="Pol_BBD"/>
    <property type="match status" value="1"/>
</dbReference>
<evidence type="ECO:0000313" key="3">
    <source>
        <dbReference type="Proteomes" id="UP000824469"/>
    </source>
</evidence>
<feature type="domain" description="Retrovirus-related Pol polyprotein from transposon TNT 1-94-like beta-barrel" evidence="1">
    <location>
        <begin position="9"/>
        <end position="50"/>
    </location>
</feature>
<dbReference type="Proteomes" id="UP000824469">
    <property type="component" value="Unassembled WGS sequence"/>
</dbReference>
<dbReference type="AlphaFoldDB" id="A0AA38KIX6"/>
<feature type="non-terminal residue" evidence="2">
    <location>
        <position position="51"/>
    </location>
</feature>